<dbReference type="SUPFAM" id="SSF46689">
    <property type="entry name" value="Homeodomain-like"/>
    <property type="match status" value="1"/>
</dbReference>
<protein>
    <submittedName>
        <fullName evidence="11">Two-component system response regulator</fullName>
    </submittedName>
</protein>
<proteinExistence type="predicted"/>
<evidence type="ECO:0000256" key="1">
    <source>
        <dbReference type="ARBA" id="ARBA00004496"/>
    </source>
</evidence>
<keyword evidence="6" id="KW-0238">DNA-binding</keyword>
<dbReference type="InterPro" id="IPR011006">
    <property type="entry name" value="CheY-like_superfamily"/>
</dbReference>
<feature type="modified residue" description="4-aspartylphosphate" evidence="8">
    <location>
        <position position="55"/>
    </location>
</feature>
<evidence type="ECO:0000256" key="4">
    <source>
        <dbReference type="ARBA" id="ARBA00023012"/>
    </source>
</evidence>
<sequence>MYQALIAEDSKPILRNIKALLQATELPIHIAATAANGEEALAAMRQHRIDILLTDIRMPKMDGLALIEQAKLLHPQLKVVLISGYNDFEYTRKALNLQVFDYLLKPVERHQLQEVMERIIVQLKEQQSGEAGSFKDIVDPDFHAELRLGPEFREQTKAPFLIHKQPFSPNKEQWKLGVLQAGLTEVFAPHGCWVFPTQQPYQFFVLVNLSVKDKYPSAYACMEAARSGLLKEGLYASLCGQVQAVPDGSLAEFYQQMSRLMKEQLSITGPLLLLDKGYSALPLGADSAMTELLSNSFVDMIRQRQKERFSLKLAEQLQKWQSSNVRLAELERFLVLLTEAFGSSLSEQDPWNKLKLTEQANKLLELDSFADFTEQLLLWAEQCFELLQNQNRKSGSELFQQIDEYVQMNMYSHVSIADLAQRFHVSPSYISRIMKKYAEKTFVHYYLNLKIKEACRLLETKPEMKIKELSDVLSFSDQHYFSKVFKEYAGCSPTEYKEQLKSL</sequence>
<dbReference type="CDD" id="cd17536">
    <property type="entry name" value="REC_YesN-like"/>
    <property type="match status" value="1"/>
</dbReference>
<dbReference type="PANTHER" id="PTHR42713">
    <property type="entry name" value="HISTIDINE KINASE-RELATED"/>
    <property type="match status" value="1"/>
</dbReference>
<dbReference type="RefSeq" id="WP_099517991.1">
    <property type="nucleotide sequence ID" value="NZ_CP016808.1"/>
</dbReference>
<evidence type="ECO:0000259" key="10">
    <source>
        <dbReference type="PROSITE" id="PS50110"/>
    </source>
</evidence>
<evidence type="ECO:0000256" key="3">
    <source>
        <dbReference type="ARBA" id="ARBA00022553"/>
    </source>
</evidence>
<dbReference type="InterPro" id="IPR018060">
    <property type="entry name" value="HTH_AraC"/>
</dbReference>
<dbReference type="SMART" id="SM00448">
    <property type="entry name" value="REC"/>
    <property type="match status" value="1"/>
</dbReference>
<dbReference type="GO" id="GO:0005737">
    <property type="term" value="C:cytoplasm"/>
    <property type="evidence" value="ECO:0007669"/>
    <property type="project" value="UniProtKB-SubCell"/>
</dbReference>
<dbReference type="AlphaFoldDB" id="A0A1B2DGC1"/>
<organism evidence="11">
    <name type="scientific">Paenibacillus sp. BIHB 4019</name>
    <dbReference type="NCBI Taxonomy" id="1870819"/>
    <lineage>
        <taxon>Bacteria</taxon>
        <taxon>Bacillati</taxon>
        <taxon>Bacillota</taxon>
        <taxon>Bacilli</taxon>
        <taxon>Bacillales</taxon>
        <taxon>Paenibacillaceae</taxon>
        <taxon>Paenibacillus</taxon>
    </lineage>
</organism>
<dbReference type="PROSITE" id="PS01124">
    <property type="entry name" value="HTH_ARAC_FAMILY_2"/>
    <property type="match status" value="1"/>
</dbReference>
<keyword evidence="3 8" id="KW-0597">Phosphoprotein</keyword>
<dbReference type="PANTHER" id="PTHR42713:SF3">
    <property type="entry name" value="TRANSCRIPTIONAL REGULATORY PROTEIN HPTR"/>
    <property type="match status" value="1"/>
</dbReference>
<evidence type="ECO:0000313" key="11">
    <source>
        <dbReference type="EMBL" id="ANY66709.1"/>
    </source>
</evidence>
<evidence type="ECO:0000259" key="9">
    <source>
        <dbReference type="PROSITE" id="PS01124"/>
    </source>
</evidence>
<evidence type="ECO:0000256" key="5">
    <source>
        <dbReference type="ARBA" id="ARBA00023015"/>
    </source>
</evidence>
<name>A0A1B2DGC1_9BACL</name>
<dbReference type="InterPro" id="IPR001789">
    <property type="entry name" value="Sig_transdc_resp-reg_receiver"/>
</dbReference>
<keyword evidence="4" id="KW-0902">Two-component regulatory system</keyword>
<evidence type="ECO:0000256" key="6">
    <source>
        <dbReference type="ARBA" id="ARBA00023125"/>
    </source>
</evidence>
<feature type="domain" description="Response regulatory" evidence="10">
    <location>
        <begin position="3"/>
        <end position="120"/>
    </location>
</feature>
<reference evidence="11" key="1">
    <citation type="submission" date="2016-08" db="EMBL/GenBank/DDBJ databases">
        <title>Complete Genome Seqeunce of Paenibacillus sp. BIHB 4019 from tea rhizoplane.</title>
        <authorList>
            <person name="Thakur R."/>
            <person name="Swarnkar M.K."/>
            <person name="Gulati A."/>
        </authorList>
    </citation>
    <scope>NUCLEOTIDE SEQUENCE [LARGE SCALE GENOMIC DNA]</scope>
    <source>
        <strain evidence="11">BIHB4019</strain>
    </source>
</reference>
<evidence type="ECO:0000256" key="2">
    <source>
        <dbReference type="ARBA" id="ARBA00022490"/>
    </source>
</evidence>
<comment type="subcellular location">
    <subcellularLocation>
        <location evidence="1">Cytoplasm</location>
    </subcellularLocation>
</comment>
<dbReference type="Gene3D" id="1.10.10.60">
    <property type="entry name" value="Homeodomain-like"/>
    <property type="match status" value="2"/>
</dbReference>
<evidence type="ECO:0000256" key="8">
    <source>
        <dbReference type="PROSITE-ProRule" id="PRU00169"/>
    </source>
</evidence>
<dbReference type="GO" id="GO:0043565">
    <property type="term" value="F:sequence-specific DNA binding"/>
    <property type="evidence" value="ECO:0007669"/>
    <property type="project" value="InterPro"/>
</dbReference>
<dbReference type="Gene3D" id="3.40.50.2300">
    <property type="match status" value="1"/>
</dbReference>
<dbReference type="Pfam" id="PF00072">
    <property type="entry name" value="Response_reg"/>
    <property type="match status" value="1"/>
</dbReference>
<feature type="domain" description="HTH araC/xylS-type" evidence="9">
    <location>
        <begin position="400"/>
        <end position="499"/>
    </location>
</feature>
<evidence type="ECO:0000256" key="7">
    <source>
        <dbReference type="ARBA" id="ARBA00023163"/>
    </source>
</evidence>
<dbReference type="SUPFAM" id="SSF52172">
    <property type="entry name" value="CheY-like"/>
    <property type="match status" value="1"/>
</dbReference>
<keyword evidence="5" id="KW-0805">Transcription regulation</keyword>
<dbReference type="SMART" id="SM00342">
    <property type="entry name" value="HTH_ARAC"/>
    <property type="match status" value="1"/>
</dbReference>
<dbReference type="GO" id="GO:0000160">
    <property type="term" value="P:phosphorelay signal transduction system"/>
    <property type="evidence" value="ECO:0007669"/>
    <property type="project" value="UniProtKB-KW"/>
</dbReference>
<gene>
    <name evidence="11" type="ORF">BBD42_09710</name>
</gene>
<dbReference type="GO" id="GO:0003700">
    <property type="term" value="F:DNA-binding transcription factor activity"/>
    <property type="evidence" value="ECO:0007669"/>
    <property type="project" value="InterPro"/>
</dbReference>
<accession>A0A1B2DGC1</accession>
<dbReference type="InterPro" id="IPR051552">
    <property type="entry name" value="HptR"/>
</dbReference>
<dbReference type="PROSITE" id="PS50110">
    <property type="entry name" value="RESPONSE_REGULATORY"/>
    <property type="match status" value="1"/>
</dbReference>
<dbReference type="InterPro" id="IPR009057">
    <property type="entry name" value="Homeodomain-like_sf"/>
</dbReference>
<keyword evidence="2" id="KW-0963">Cytoplasm</keyword>
<dbReference type="Pfam" id="PF12833">
    <property type="entry name" value="HTH_18"/>
    <property type="match status" value="1"/>
</dbReference>
<keyword evidence="7" id="KW-0804">Transcription</keyword>
<dbReference type="EMBL" id="CP016808">
    <property type="protein sequence ID" value="ANY66709.1"/>
    <property type="molecule type" value="Genomic_DNA"/>
</dbReference>